<reference evidence="2" key="1">
    <citation type="journal article" date="2015" name="ISME J.">
        <title>Draft Genome Sequence of Streptomyces incarnatus NRRL8089, which Produces the Nucleoside Antibiotic Sinefungin.</title>
        <authorList>
            <person name="Oshima K."/>
            <person name="Hattori M."/>
            <person name="Shimizu H."/>
            <person name="Fukuda K."/>
            <person name="Nemoto M."/>
            <person name="Inagaki K."/>
            <person name="Tamura T."/>
        </authorList>
    </citation>
    <scope>NUCLEOTIDE SEQUENCE</scope>
    <source>
        <strain evidence="2">FACHB-1277</strain>
    </source>
</reference>
<dbReference type="RefSeq" id="WP_190351313.1">
    <property type="nucleotide sequence ID" value="NZ_JACJPY010000037.1"/>
</dbReference>
<evidence type="ECO:0000313" key="3">
    <source>
        <dbReference type="Proteomes" id="UP000631421"/>
    </source>
</evidence>
<dbReference type="SUPFAM" id="SSF47473">
    <property type="entry name" value="EF-hand"/>
    <property type="match status" value="1"/>
</dbReference>
<protein>
    <recommendedName>
        <fullName evidence="1">EF-hand domain-containing protein</fullName>
    </recommendedName>
</protein>
<name>A0A926UVW0_9CYAN</name>
<accession>A0A926UVW0</accession>
<evidence type="ECO:0000313" key="2">
    <source>
        <dbReference type="EMBL" id="MBD2150955.1"/>
    </source>
</evidence>
<dbReference type="AlphaFoldDB" id="A0A926UVW0"/>
<dbReference type="InterPro" id="IPR018247">
    <property type="entry name" value="EF_Hand_1_Ca_BS"/>
</dbReference>
<dbReference type="PROSITE" id="PS50222">
    <property type="entry name" value="EF_HAND_2"/>
    <property type="match status" value="1"/>
</dbReference>
<dbReference type="EMBL" id="JACJPY010000037">
    <property type="protein sequence ID" value="MBD2150955.1"/>
    <property type="molecule type" value="Genomic_DNA"/>
</dbReference>
<dbReference type="Gene3D" id="1.10.238.10">
    <property type="entry name" value="EF-hand"/>
    <property type="match status" value="1"/>
</dbReference>
<comment type="caution">
    <text evidence="2">The sequence shown here is derived from an EMBL/GenBank/DDBJ whole genome shotgun (WGS) entry which is preliminary data.</text>
</comment>
<feature type="domain" description="EF-hand" evidence="1">
    <location>
        <begin position="120"/>
        <end position="155"/>
    </location>
</feature>
<dbReference type="InterPro" id="IPR002048">
    <property type="entry name" value="EF_hand_dom"/>
</dbReference>
<dbReference type="Proteomes" id="UP000631421">
    <property type="component" value="Unassembled WGS sequence"/>
</dbReference>
<organism evidence="2 3">
    <name type="scientific">Pseudanabaena cinerea FACHB-1277</name>
    <dbReference type="NCBI Taxonomy" id="2949581"/>
    <lineage>
        <taxon>Bacteria</taxon>
        <taxon>Bacillati</taxon>
        <taxon>Cyanobacteriota</taxon>
        <taxon>Cyanophyceae</taxon>
        <taxon>Pseudanabaenales</taxon>
        <taxon>Pseudanabaenaceae</taxon>
        <taxon>Pseudanabaena</taxon>
        <taxon>Pseudanabaena cinerea</taxon>
    </lineage>
</organism>
<gene>
    <name evidence="2" type="ORF">H6F44_12620</name>
</gene>
<reference evidence="2" key="2">
    <citation type="submission" date="2020-08" db="EMBL/GenBank/DDBJ databases">
        <authorList>
            <person name="Chen M."/>
            <person name="Teng W."/>
            <person name="Zhao L."/>
            <person name="Hu C."/>
            <person name="Zhou Y."/>
            <person name="Han B."/>
            <person name="Song L."/>
            <person name="Shu W."/>
        </authorList>
    </citation>
    <scope>NUCLEOTIDE SEQUENCE</scope>
    <source>
        <strain evidence="2">FACHB-1277</strain>
    </source>
</reference>
<dbReference type="Pfam" id="PF13202">
    <property type="entry name" value="EF-hand_5"/>
    <property type="match status" value="2"/>
</dbReference>
<dbReference type="SMART" id="SM00054">
    <property type="entry name" value="EFh"/>
    <property type="match status" value="2"/>
</dbReference>
<dbReference type="GO" id="GO:0005509">
    <property type="term" value="F:calcium ion binding"/>
    <property type="evidence" value="ECO:0007669"/>
    <property type="project" value="InterPro"/>
</dbReference>
<sequence length="169" mass="19763">MYDACNSGFLKFADYEKIVARLANLRGFKIDSNEYQLMIEKYGFQWIKMRGDIQEILQKQQEPVVSLEDWLAYHEIVSQNSDHQKMISSLDELVFDTVDVDRSNNLDLSEWKIFFSIFNIPVVYADESFQQIDRNGDGSITREELFPLLEEFYYSEDENAAGNKVFGPI</sequence>
<dbReference type="PROSITE" id="PS00018">
    <property type="entry name" value="EF_HAND_1"/>
    <property type="match status" value="1"/>
</dbReference>
<keyword evidence="3" id="KW-1185">Reference proteome</keyword>
<proteinExistence type="predicted"/>
<dbReference type="InterPro" id="IPR011992">
    <property type="entry name" value="EF-hand-dom_pair"/>
</dbReference>
<evidence type="ECO:0000259" key="1">
    <source>
        <dbReference type="PROSITE" id="PS50222"/>
    </source>
</evidence>